<proteinExistence type="predicted"/>
<feature type="region of interest" description="Disordered" evidence="1">
    <location>
        <begin position="102"/>
        <end position="124"/>
    </location>
</feature>
<dbReference type="AlphaFoldDB" id="A0A843WPN7"/>
<evidence type="ECO:0000313" key="2">
    <source>
        <dbReference type="EMBL" id="MQM12592.1"/>
    </source>
</evidence>
<keyword evidence="3" id="KW-1185">Reference proteome</keyword>
<gene>
    <name evidence="2" type="ORF">Taro_045508</name>
</gene>
<evidence type="ECO:0000313" key="3">
    <source>
        <dbReference type="Proteomes" id="UP000652761"/>
    </source>
</evidence>
<protein>
    <submittedName>
        <fullName evidence="2">Uncharacterized protein</fullName>
    </submittedName>
</protein>
<dbReference type="SUPFAM" id="SSF51126">
    <property type="entry name" value="Pectin lyase-like"/>
    <property type="match status" value="1"/>
</dbReference>
<organism evidence="2 3">
    <name type="scientific">Colocasia esculenta</name>
    <name type="common">Wild taro</name>
    <name type="synonym">Arum esculentum</name>
    <dbReference type="NCBI Taxonomy" id="4460"/>
    <lineage>
        <taxon>Eukaryota</taxon>
        <taxon>Viridiplantae</taxon>
        <taxon>Streptophyta</taxon>
        <taxon>Embryophyta</taxon>
        <taxon>Tracheophyta</taxon>
        <taxon>Spermatophyta</taxon>
        <taxon>Magnoliopsida</taxon>
        <taxon>Liliopsida</taxon>
        <taxon>Araceae</taxon>
        <taxon>Aroideae</taxon>
        <taxon>Colocasieae</taxon>
        <taxon>Colocasia</taxon>
    </lineage>
</organism>
<comment type="caution">
    <text evidence="2">The sequence shown here is derived from an EMBL/GenBank/DDBJ whole genome shotgun (WGS) entry which is preliminary data.</text>
</comment>
<evidence type="ECO:0000256" key="1">
    <source>
        <dbReference type="SAM" id="MobiDB-lite"/>
    </source>
</evidence>
<sequence>MKKITLRSSINNIHARAPPQHRYQSGPFGAHPFFPSLFLLATRSFASADAVYNIAYSGARSDSRTDSSAALLTAWSVACRFSTPATSCVPRGTFLVRQATFTGPSDGARTARSPSKLTEKSSLH</sequence>
<accession>A0A843WPN7</accession>
<dbReference type="EMBL" id="NMUH01005368">
    <property type="protein sequence ID" value="MQM12592.1"/>
    <property type="molecule type" value="Genomic_DNA"/>
</dbReference>
<dbReference type="Proteomes" id="UP000652761">
    <property type="component" value="Unassembled WGS sequence"/>
</dbReference>
<dbReference type="Gene3D" id="2.160.20.10">
    <property type="entry name" value="Single-stranded right-handed beta-helix, Pectin lyase-like"/>
    <property type="match status" value="1"/>
</dbReference>
<dbReference type="InterPro" id="IPR012334">
    <property type="entry name" value="Pectin_lyas_fold"/>
</dbReference>
<name>A0A843WPN7_COLES</name>
<dbReference type="InterPro" id="IPR011050">
    <property type="entry name" value="Pectin_lyase_fold/virulence"/>
</dbReference>
<reference evidence="2" key="1">
    <citation type="submission" date="2017-07" db="EMBL/GenBank/DDBJ databases">
        <title>Taro Niue Genome Assembly and Annotation.</title>
        <authorList>
            <person name="Atibalentja N."/>
            <person name="Keating K."/>
            <person name="Fields C.J."/>
        </authorList>
    </citation>
    <scope>NUCLEOTIDE SEQUENCE</scope>
    <source>
        <strain evidence="2">Niue_2</strain>
        <tissue evidence="2">Leaf</tissue>
    </source>
</reference>